<dbReference type="Proteomes" id="UP000501600">
    <property type="component" value="Chromosome"/>
</dbReference>
<reference evidence="8 9" key="1">
    <citation type="submission" date="2020-04" db="EMBL/GenBank/DDBJ databases">
        <title>Genome sequence for Sphingorhabdus sp. strain M1.</title>
        <authorList>
            <person name="Park S.-J."/>
        </authorList>
    </citation>
    <scope>NUCLEOTIDE SEQUENCE [LARGE SCALE GENOMIC DNA]</scope>
    <source>
        <strain evidence="8 9">JK6</strain>
    </source>
</reference>
<evidence type="ECO:0000256" key="6">
    <source>
        <dbReference type="ARBA" id="ARBA00022840"/>
    </source>
</evidence>
<comment type="similarity">
    <text evidence="2">Belongs to the AAA ATPase family. RarA/MGS1/WRNIP1 subfamily.</text>
</comment>
<dbReference type="GO" id="GO:0006261">
    <property type="term" value="P:DNA-templated DNA replication"/>
    <property type="evidence" value="ECO:0007669"/>
    <property type="project" value="TreeGrafter"/>
</dbReference>
<dbReference type="Pfam" id="PF12002">
    <property type="entry name" value="MgsA_C"/>
    <property type="match status" value="1"/>
</dbReference>
<keyword evidence="9" id="KW-1185">Reference proteome</keyword>
<dbReference type="SUPFAM" id="SSF48019">
    <property type="entry name" value="post-AAA+ oligomerization domain-like"/>
    <property type="match status" value="1"/>
</dbReference>
<dbReference type="GO" id="GO:0016887">
    <property type="term" value="F:ATP hydrolysis activity"/>
    <property type="evidence" value="ECO:0007669"/>
    <property type="project" value="InterPro"/>
</dbReference>
<dbReference type="InterPro" id="IPR003593">
    <property type="entry name" value="AAA+_ATPase"/>
</dbReference>
<dbReference type="GO" id="GO:0003677">
    <property type="term" value="F:DNA binding"/>
    <property type="evidence" value="ECO:0007669"/>
    <property type="project" value="InterPro"/>
</dbReference>
<dbReference type="InterPro" id="IPR051314">
    <property type="entry name" value="AAA_ATPase_RarA/MGS1/WRNIP1"/>
</dbReference>
<dbReference type="Gene3D" id="3.40.50.300">
    <property type="entry name" value="P-loop containing nucleotide triphosphate hydrolases"/>
    <property type="match status" value="1"/>
</dbReference>
<dbReference type="SMART" id="SM00382">
    <property type="entry name" value="AAA"/>
    <property type="match status" value="1"/>
</dbReference>
<evidence type="ECO:0000256" key="4">
    <source>
        <dbReference type="ARBA" id="ARBA00022705"/>
    </source>
</evidence>
<dbReference type="PANTHER" id="PTHR13779:SF7">
    <property type="entry name" value="ATPASE WRNIP1"/>
    <property type="match status" value="1"/>
</dbReference>
<keyword evidence="4" id="KW-0235">DNA replication</keyword>
<keyword evidence="6" id="KW-0067">ATP-binding</keyword>
<dbReference type="FunFam" id="3.40.50.300:FF:000137">
    <property type="entry name" value="Replication-associated recombination protein A"/>
    <property type="match status" value="1"/>
</dbReference>
<dbReference type="RefSeq" id="WP_168818353.1">
    <property type="nucleotide sequence ID" value="NZ_CP051217.1"/>
</dbReference>
<dbReference type="CDD" id="cd00009">
    <property type="entry name" value="AAA"/>
    <property type="match status" value="1"/>
</dbReference>
<dbReference type="InterPro" id="IPR003959">
    <property type="entry name" value="ATPase_AAA_core"/>
</dbReference>
<sequence length="439" mass="48682">MDDFFTTDDPTEAVNEVAPGAPLAERLRPRKLDEVVGQDHLVGEGGSLSRMIGVGKLSSIIFWGPPGTGKTTLARLLATETDLRFKAISAVFSGVADLKKVFAEAEQRQQTGQKTLLFVDEIHRFNRSQQDSFLPFVEKGTVTLVGATTENPSFELNAALLSRTQVLILNRLDSAALSQLLCKAEELEGTTLPLTTNAWEALIASADGDGRFLLNQAETLFSLQIDEPLDPQELAKLLHRRMAVYDKDREGHYNLISALHKAMRGSDPQASLYYLARMLVAGEEPLYVLRRIVRFASEDIGLADPQALVQALAAKDAYQFLGSPEGELAIAQACLYCATAPKSNAAYAAQKSAWRSARQTGSLMPPQNILNAPTKLMKDIGYGADYSYDHETDEGFSGDNYWPEEMEPQQFYAPVDRGFEHKIRERLEYWEKLKSEKSR</sequence>
<dbReference type="InterPro" id="IPR021886">
    <property type="entry name" value="MgsA_C"/>
</dbReference>
<dbReference type="GO" id="GO:0000731">
    <property type="term" value="P:DNA synthesis involved in DNA repair"/>
    <property type="evidence" value="ECO:0007669"/>
    <property type="project" value="TreeGrafter"/>
</dbReference>
<dbReference type="Pfam" id="PF16193">
    <property type="entry name" value="AAA_assoc_2"/>
    <property type="match status" value="1"/>
</dbReference>
<name>A0A6H2DJE6_9SPHN</name>
<evidence type="ECO:0000256" key="1">
    <source>
        <dbReference type="ARBA" id="ARBA00002393"/>
    </source>
</evidence>
<gene>
    <name evidence="8" type="ORF">HF685_03730</name>
</gene>
<feature type="domain" description="AAA+ ATPase" evidence="7">
    <location>
        <begin position="56"/>
        <end position="172"/>
    </location>
</feature>
<dbReference type="GO" id="GO:0008047">
    <property type="term" value="F:enzyme activator activity"/>
    <property type="evidence" value="ECO:0007669"/>
    <property type="project" value="TreeGrafter"/>
</dbReference>
<dbReference type="Gene3D" id="1.10.3710.10">
    <property type="entry name" value="DNA polymerase III clamp loader subunits, C-terminal domain"/>
    <property type="match status" value="1"/>
</dbReference>
<evidence type="ECO:0000313" key="8">
    <source>
        <dbReference type="EMBL" id="QJB68510.1"/>
    </source>
</evidence>
<dbReference type="Pfam" id="PF00004">
    <property type="entry name" value="AAA"/>
    <property type="match status" value="1"/>
</dbReference>
<dbReference type="EMBL" id="CP051217">
    <property type="protein sequence ID" value="QJB68510.1"/>
    <property type="molecule type" value="Genomic_DNA"/>
</dbReference>
<dbReference type="InterPro" id="IPR027417">
    <property type="entry name" value="P-loop_NTPase"/>
</dbReference>
<dbReference type="InterPro" id="IPR008921">
    <property type="entry name" value="DNA_pol3_clamp-load_cplx_C"/>
</dbReference>
<evidence type="ECO:0000259" key="7">
    <source>
        <dbReference type="SMART" id="SM00382"/>
    </source>
</evidence>
<dbReference type="AlphaFoldDB" id="A0A6H2DJE6"/>
<keyword evidence="5" id="KW-0547">Nucleotide-binding</keyword>
<dbReference type="InterPro" id="IPR032423">
    <property type="entry name" value="AAA_assoc_2"/>
</dbReference>
<evidence type="ECO:0000256" key="3">
    <source>
        <dbReference type="ARBA" id="ARBA00020776"/>
    </source>
</evidence>
<dbReference type="GO" id="GO:0017116">
    <property type="term" value="F:single-stranded DNA helicase activity"/>
    <property type="evidence" value="ECO:0007669"/>
    <property type="project" value="TreeGrafter"/>
</dbReference>
<dbReference type="GO" id="GO:0005524">
    <property type="term" value="F:ATP binding"/>
    <property type="evidence" value="ECO:0007669"/>
    <property type="project" value="UniProtKB-KW"/>
</dbReference>
<proteinExistence type="inferred from homology"/>
<dbReference type="FunFam" id="1.20.272.10:FF:000001">
    <property type="entry name" value="Putative AAA family ATPase"/>
    <property type="match status" value="1"/>
</dbReference>
<dbReference type="Gene3D" id="1.20.272.10">
    <property type="match status" value="1"/>
</dbReference>
<dbReference type="KEGG" id="phao:HF685_03730"/>
<protein>
    <recommendedName>
        <fullName evidence="3">Replication-associated recombination protein A</fullName>
    </recommendedName>
</protein>
<evidence type="ECO:0000256" key="5">
    <source>
        <dbReference type="ARBA" id="ARBA00022741"/>
    </source>
</evidence>
<evidence type="ECO:0000256" key="2">
    <source>
        <dbReference type="ARBA" id="ARBA00008959"/>
    </source>
</evidence>
<dbReference type="PANTHER" id="PTHR13779">
    <property type="entry name" value="WERNER HELICASE-INTERACTING PROTEIN 1 FAMILY MEMBER"/>
    <property type="match status" value="1"/>
</dbReference>
<accession>A0A6H2DJE6</accession>
<dbReference type="SUPFAM" id="SSF52540">
    <property type="entry name" value="P-loop containing nucleoside triphosphate hydrolases"/>
    <property type="match status" value="1"/>
</dbReference>
<organism evidence="8 9">
    <name type="scientific">Parasphingorhabdus halotolerans</name>
    <dbReference type="NCBI Taxonomy" id="2725558"/>
    <lineage>
        <taxon>Bacteria</taxon>
        <taxon>Pseudomonadati</taxon>
        <taxon>Pseudomonadota</taxon>
        <taxon>Alphaproteobacteria</taxon>
        <taxon>Sphingomonadales</taxon>
        <taxon>Sphingomonadaceae</taxon>
        <taxon>Parasphingorhabdus</taxon>
    </lineage>
</organism>
<evidence type="ECO:0000313" key="9">
    <source>
        <dbReference type="Proteomes" id="UP000501600"/>
    </source>
</evidence>
<comment type="function">
    <text evidence="1">DNA-dependent ATPase that plays important roles in cellular responses to stalled DNA replication processes.</text>
</comment>